<evidence type="ECO:0000256" key="6">
    <source>
        <dbReference type="ARBA" id="ARBA00022859"/>
    </source>
</evidence>
<keyword evidence="8" id="KW-0812">Transmembrane</keyword>
<evidence type="ECO:0000313" key="11">
    <source>
        <dbReference type="Proteomes" id="UP000011083"/>
    </source>
</evidence>
<feature type="transmembrane region" description="Helical" evidence="8">
    <location>
        <begin position="137"/>
        <end position="159"/>
    </location>
</feature>
<evidence type="ECO:0000259" key="9">
    <source>
        <dbReference type="PROSITE" id="PS51981"/>
    </source>
</evidence>
<dbReference type="GO" id="GO:0008270">
    <property type="term" value="F:zinc ion binding"/>
    <property type="evidence" value="ECO:0007669"/>
    <property type="project" value="UniProtKB-KW"/>
</dbReference>
<keyword evidence="8" id="KW-1133">Transmembrane helix</keyword>
<organism evidence="10 11">
    <name type="scientific">Acanthamoeba castellanii (strain ATCC 30010 / Neff)</name>
    <dbReference type="NCBI Taxonomy" id="1257118"/>
    <lineage>
        <taxon>Eukaryota</taxon>
        <taxon>Amoebozoa</taxon>
        <taxon>Discosea</taxon>
        <taxon>Longamoebia</taxon>
        <taxon>Centramoebida</taxon>
        <taxon>Acanthamoebidae</taxon>
        <taxon>Acanthamoeba</taxon>
    </lineage>
</organism>
<keyword evidence="7" id="KW-0175">Coiled coil</keyword>
<gene>
    <name evidence="10" type="ORF">ACA1_233420</name>
</gene>
<evidence type="ECO:0000256" key="1">
    <source>
        <dbReference type="ARBA" id="ARBA00004496"/>
    </source>
</evidence>
<accession>L8H099</accession>
<evidence type="ECO:0000256" key="7">
    <source>
        <dbReference type="SAM" id="Coils"/>
    </source>
</evidence>
<dbReference type="AlphaFoldDB" id="L8H099"/>
<keyword evidence="2" id="KW-0963">Cytoplasm</keyword>
<reference evidence="10 11" key="1">
    <citation type="journal article" date="2013" name="Genome Biol.">
        <title>Genome of Acanthamoeba castellanii highlights extensive lateral gene transfer and early evolution of tyrosine kinase signaling.</title>
        <authorList>
            <person name="Clarke M."/>
            <person name="Lohan A.J."/>
            <person name="Liu B."/>
            <person name="Lagkouvardos I."/>
            <person name="Roy S."/>
            <person name="Zafar N."/>
            <person name="Bertelli C."/>
            <person name="Schilde C."/>
            <person name="Kianianmomeni A."/>
            <person name="Burglin T.R."/>
            <person name="Frech C."/>
            <person name="Turcotte B."/>
            <person name="Kopec K.O."/>
            <person name="Synnott J.M."/>
            <person name="Choo C."/>
            <person name="Paponov I."/>
            <person name="Finkler A."/>
            <person name="Soon Heng Tan C."/>
            <person name="Hutchins A.P."/>
            <person name="Weinmeier T."/>
            <person name="Rattei T."/>
            <person name="Chu J.S."/>
            <person name="Gimenez G."/>
            <person name="Irimia M."/>
            <person name="Rigden D.J."/>
            <person name="Fitzpatrick D.A."/>
            <person name="Lorenzo-Morales J."/>
            <person name="Bateman A."/>
            <person name="Chiu C.H."/>
            <person name="Tang P."/>
            <person name="Hegemann P."/>
            <person name="Fromm H."/>
            <person name="Raoult D."/>
            <person name="Greub G."/>
            <person name="Miranda-Saavedra D."/>
            <person name="Chen N."/>
            <person name="Nash P."/>
            <person name="Ginger M.L."/>
            <person name="Horn M."/>
            <person name="Schaap P."/>
            <person name="Caler L."/>
            <person name="Loftus B."/>
        </authorList>
    </citation>
    <scope>NUCLEOTIDE SEQUENCE [LARGE SCALE GENOMIC DNA]</scope>
    <source>
        <strain evidence="10 11">Neff</strain>
    </source>
</reference>
<dbReference type="EMBL" id="KB007939">
    <property type="protein sequence ID" value="ELR18944.1"/>
    <property type="molecule type" value="Genomic_DNA"/>
</dbReference>
<evidence type="ECO:0000256" key="8">
    <source>
        <dbReference type="SAM" id="Phobius"/>
    </source>
</evidence>
<dbReference type="InterPro" id="IPR013083">
    <property type="entry name" value="Znf_RING/FYVE/PHD"/>
</dbReference>
<dbReference type="GeneID" id="14919713"/>
<protein>
    <recommendedName>
        <fullName evidence="9">RZ-type domain-containing protein</fullName>
    </recommendedName>
</protein>
<proteinExistence type="predicted"/>
<dbReference type="PROSITE" id="PS51981">
    <property type="entry name" value="ZF_RZ"/>
    <property type="match status" value="1"/>
</dbReference>
<feature type="domain" description="RZ-type" evidence="9">
    <location>
        <begin position="261"/>
        <end position="335"/>
    </location>
</feature>
<dbReference type="InterPro" id="IPR046439">
    <property type="entry name" value="ZF_RZ_dom"/>
</dbReference>
<dbReference type="Proteomes" id="UP000011083">
    <property type="component" value="Unassembled WGS sequence"/>
</dbReference>
<keyword evidence="4" id="KW-0863">Zinc-finger</keyword>
<dbReference type="GO" id="GO:0005737">
    <property type="term" value="C:cytoplasm"/>
    <property type="evidence" value="ECO:0007669"/>
    <property type="project" value="UniProtKB-SubCell"/>
</dbReference>
<dbReference type="KEGG" id="acan:ACA1_233420"/>
<evidence type="ECO:0000313" key="10">
    <source>
        <dbReference type="EMBL" id="ELR18944.1"/>
    </source>
</evidence>
<evidence type="ECO:0000256" key="3">
    <source>
        <dbReference type="ARBA" id="ARBA00022723"/>
    </source>
</evidence>
<dbReference type="Gene3D" id="3.30.40.10">
    <property type="entry name" value="Zinc/RING finger domain, C3HC4 (zinc finger)"/>
    <property type="match status" value="1"/>
</dbReference>
<sequence>MGLVRQLIDCQHVFEVSGLDSWMNQQAQNTAIQLPHCPNCRTPIRQTYRYGNVVKQKLQDIEGVKRRLRERQKQLRQAVRETKTQASALIADLDKGRQHEEELIREMHELKKRLSRPLGEDELHVIQQQLSMHVNTLMGLTVFVLLLLLPVTVASYIRLRRNVGEKAKAPLIYTVRLDKLKRDMLAVHVELPELLAMTRDFYQVTIEFLVEVVRQEQMGTDLLGRLGTLERELRANQRPTLADTERWRAAVDKLQQEGLGVDKKTLQLVIQAMTKEGGSGHWFKCPNGHFYFIGECGGAMEEGVCPDCHATVGGHSHRCGPQSHIVLCFLFTLMR</sequence>
<keyword evidence="5" id="KW-0862">Zinc</keyword>
<comment type="subcellular location">
    <subcellularLocation>
        <location evidence="1">Cytoplasm</location>
    </subcellularLocation>
</comment>
<evidence type="ECO:0000256" key="4">
    <source>
        <dbReference type="ARBA" id="ARBA00022771"/>
    </source>
</evidence>
<dbReference type="RefSeq" id="XP_004341008.1">
    <property type="nucleotide sequence ID" value="XM_004340960.1"/>
</dbReference>
<feature type="coiled-coil region" evidence="7">
    <location>
        <begin position="54"/>
        <end position="113"/>
    </location>
</feature>
<dbReference type="GO" id="GO:0002376">
    <property type="term" value="P:immune system process"/>
    <property type="evidence" value="ECO:0007669"/>
    <property type="project" value="UniProtKB-KW"/>
</dbReference>
<dbReference type="STRING" id="1257118.L8H099"/>
<keyword evidence="6" id="KW-0391">Immunity</keyword>
<dbReference type="VEuPathDB" id="AmoebaDB:ACA1_233420"/>
<dbReference type="SUPFAM" id="SSF57850">
    <property type="entry name" value="RING/U-box"/>
    <property type="match status" value="1"/>
</dbReference>
<evidence type="ECO:0000256" key="5">
    <source>
        <dbReference type="ARBA" id="ARBA00022833"/>
    </source>
</evidence>
<evidence type="ECO:0000256" key="2">
    <source>
        <dbReference type="ARBA" id="ARBA00022490"/>
    </source>
</evidence>
<dbReference type="Pfam" id="PF20173">
    <property type="entry name" value="ZnF_RZ-type"/>
    <property type="match status" value="1"/>
</dbReference>
<keyword evidence="8" id="KW-0472">Membrane</keyword>
<dbReference type="OrthoDB" id="2423195at2759"/>
<keyword evidence="3" id="KW-0479">Metal-binding</keyword>
<name>L8H099_ACACF</name>
<keyword evidence="11" id="KW-1185">Reference proteome</keyword>